<evidence type="ECO:0000313" key="1">
    <source>
        <dbReference type="EMBL" id="CAB4242084.1"/>
    </source>
</evidence>
<organism evidence="1">
    <name type="scientific">uncultured Caudovirales phage</name>
    <dbReference type="NCBI Taxonomy" id="2100421"/>
    <lineage>
        <taxon>Viruses</taxon>
        <taxon>Duplodnaviria</taxon>
        <taxon>Heunggongvirae</taxon>
        <taxon>Uroviricota</taxon>
        <taxon>Caudoviricetes</taxon>
        <taxon>Peduoviridae</taxon>
        <taxon>Maltschvirus</taxon>
        <taxon>Maltschvirus maltsch</taxon>
    </lineage>
</organism>
<protein>
    <submittedName>
        <fullName evidence="1">Uncharacterized protein</fullName>
    </submittedName>
</protein>
<gene>
    <name evidence="1" type="ORF">UFOVP86_39</name>
</gene>
<name>A0A6J5TAS7_9CAUD</name>
<reference evidence="1" key="1">
    <citation type="submission" date="2020-05" db="EMBL/GenBank/DDBJ databases">
        <authorList>
            <person name="Chiriac C."/>
            <person name="Salcher M."/>
            <person name="Ghai R."/>
            <person name="Kavagutti S V."/>
        </authorList>
    </citation>
    <scope>NUCLEOTIDE SEQUENCE</scope>
</reference>
<proteinExistence type="predicted"/>
<dbReference type="EMBL" id="LR797825">
    <property type="protein sequence ID" value="CAB4242084.1"/>
    <property type="molecule type" value="Genomic_DNA"/>
</dbReference>
<accession>A0A6J5TAS7</accession>
<dbReference type="InterPro" id="IPR055673">
    <property type="entry name" value="DUF7249"/>
</dbReference>
<dbReference type="Pfam" id="PF23907">
    <property type="entry name" value="DUF7249"/>
    <property type="match status" value="1"/>
</dbReference>
<sequence>MSTSYNGWTNYATWRVNLEIFDGIDPTEMGWHKLDLYDLADALQEYSAEVVTMGASGLALDYAIAFMADVNFREIAQHFADDFDLIETDADADA</sequence>